<evidence type="ECO:0000313" key="2">
    <source>
        <dbReference type="EMBL" id="OXV08020.1"/>
    </source>
</evidence>
<protein>
    <recommendedName>
        <fullName evidence="4">BTB domain-containing protein</fullName>
    </recommendedName>
</protein>
<dbReference type="PANTHER" id="PTHR14021:SF15">
    <property type="entry name" value="IRON-SULFUR CLUSTER CO-CHAPERONE PROTEIN HSCB"/>
    <property type="match status" value="1"/>
</dbReference>
<keyword evidence="3" id="KW-1185">Reference proteome</keyword>
<dbReference type="GO" id="GO:0044571">
    <property type="term" value="P:[2Fe-2S] cluster assembly"/>
    <property type="evidence" value="ECO:0007669"/>
    <property type="project" value="InterPro"/>
</dbReference>
<accession>A0A232LV17</accession>
<dbReference type="PANTHER" id="PTHR14021">
    <property type="entry name" value="IRON-SULFUR CLUSTER CO-CHAPERONE PROTEIN HSCB"/>
    <property type="match status" value="1"/>
</dbReference>
<dbReference type="AlphaFoldDB" id="A0A232LV17"/>
<feature type="region of interest" description="Disordered" evidence="1">
    <location>
        <begin position="246"/>
        <end position="346"/>
    </location>
</feature>
<comment type="caution">
    <text evidence="2">The sequence shown here is derived from an EMBL/GenBank/DDBJ whole genome shotgun (WGS) entry which is preliminary data.</text>
</comment>
<dbReference type="GO" id="GO:0051087">
    <property type="term" value="F:protein-folding chaperone binding"/>
    <property type="evidence" value="ECO:0007669"/>
    <property type="project" value="InterPro"/>
</dbReference>
<gene>
    <name evidence="2" type="ORF">Egran_04217</name>
</gene>
<evidence type="ECO:0000313" key="3">
    <source>
        <dbReference type="Proteomes" id="UP000243515"/>
    </source>
</evidence>
<sequence>ATNKRQNDHPPPGISNPPDTTNHYTIFPKTIPGGPPPGAPFQIPLPPSFSSCRPWCTRISSARDPQAWAEALSARIDEAYGMLADPLRRAQYLLAEWHGIDMTTEDGAAKYEPDPETLMTVMDVQEAMAEAAEGEEAEATVKTENASSSPPADWSRTLDDDNSIIHSQSFTFFVGPSRTNLTIQSGLARHVSKPLDHLMNNGQSLESKRHMATLEEEEVDTFVAFCEYAYTSDYNVPPVEFKPEPHNPNPWMRSDSASSNFVPPRAPTPPTLEGQNTNPFDMGTGEGAEEGNEGMIKGNLDAGDGGADSSTASNERKNKKKKKKRGSQTVMFEEPGNLTPPCTPPQINADIARDTLIDEGETSTGEPGSTEWWEQPAPSDAQEEEDGEFENGVIQSQGMPAAGNPFATQPLTVSRKGGNCWDDFMSLDYVFQPPQALRFTPEVPYLVFHAKVYVFATRYLVPGLAQLSLKKLHGDLTNLSLVAPPIAGGDREGDADAKLFAPRAQMVLELLHYAYTNTRRVEPVSPTSPALRENELRKLASHYAACKVRELALYTPPTSGPRAGLNGAAASVTLRYLLDNITELASDLVYRMMR</sequence>
<proteinExistence type="predicted"/>
<feature type="non-terminal residue" evidence="2">
    <location>
        <position position="1"/>
    </location>
</feature>
<evidence type="ECO:0008006" key="4">
    <source>
        <dbReference type="Google" id="ProtNLM"/>
    </source>
</evidence>
<dbReference type="EMBL" id="NPHW01004368">
    <property type="protein sequence ID" value="OXV08020.1"/>
    <property type="molecule type" value="Genomic_DNA"/>
</dbReference>
<dbReference type="GO" id="GO:0005739">
    <property type="term" value="C:mitochondrion"/>
    <property type="evidence" value="ECO:0007669"/>
    <property type="project" value="TreeGrafter"/>
</dbReference>
<dbReference type="InterPro" id="IPR036869">
    <property type="entry name" value="J_dom_sf"/>
</dbReference>
<name>A0A232LV17_9EURO</name>
<feature type="region of interest" description="Disordered" evidence="1">
    <location>
        <begin position="359"/>
        <end position="389"/>
    </location>
</feature>
<dbReference type="Proteomes" id="UP000243515">
    <property type="component" value="Unassembled WGS sequence"/>
</dbReference>
<feature type="region of interest" description="Disordered" evidence="1">
    <location>
        <begin position="1"/>
        <end position="25"/>
    </location>
</feature>
<evidence type="ECO:0000256" key="1">
    <source>
        <dbReference type="SAM" id="MobiDB-lite"/>
    </source>
</evidence>
<reference evidence="2 3" key="1">
    <citation type="journal article" date="2015" name="Environ. Microbiol.">
        <title>Metagenome sequence of Elaphomyces granulatus from sporocarp tissue reveals Ascomycota ectomycorrhizal fingerprints of genome expansion and a Proteobacteria-rich microbiome.</title>
        <authorList>
            <person name="Quandt C.A."/>
            <person name="Kohler A."/>
            <person name="Hesse C.N."/>
            <person name="Sharpton T.J."/>
            <person name="Martin F."/>
            <person name="Spatafora J.W."/>
        </authorList>
    </citation>
    <scope>NUCLEOTIDE SEQUENCE [LARGE SCALE GENOMIC DNA]</scope>
    <source>
        <strain evidence="2 3">OSC145934</strain>
    </source>
</reference>
<dbReference type="GO" id="GO:0001671">
    <property type="term" value="F:ATPase activator activity"/>
    <property type="evidence" value="ECO:0007669"/>
    <property type="project" value="InterPro"/>
</dbReference>
<feature type="region of interest" description="Disordered" evidence="1">
    <location>
        <begin position="131"/>
        <end position="159"/>
    </location>
</feature>
<dbReference type="OrthoDB" id="448954at2759"/>
<organism evidence="2 3">
    <name type="scientific">Elaphomyces granulatus</name>
    <dbReference type="NCBI Taxonomy" id="519963"/>
    <lineage>
        <taxon>Eukaryota</taxon>
        <taxon>Fungi</taxon>
        <taxon>Dikarya</taxon>
        <taxon>Ascomycota</taxon>
        <taxon>Pezizomycotina</taxon>
        <taxon>Eurotiomycetes</taxon>
        <taxon>Eurotiomycetidae</taxon>
        <taxon>Eurotiales</taxon>
        <taxon>Elaphomycetaceae</taxon>
        <taxon>Elaphomyces</taxon>
    </lineage>
</organism>
<dbReference type="InterPro" id="IPR004640">
    <property type="entry name" value="HscB"/>
</dbReference>
<feature type="compositionally biased region" description="Basic residues" evidence="1">
    <location>
        <begin position="317"/>
        <end position="326"/>
    </location>
</feature>
<dbReference type="Gene3D" id="1.10.287.110">
    <property type="entry name" value="DnaJ domain"/>
    <property type="match status" value="1"/>
</dbReference>